<dbReference type="OrthoDB" id="185378at2157"/>
<dbReference type="Pfam" id="PF24463">
    <property type="entry name" value="DUF7577"/>
    <property type="match status" value="1"/>
</dbReference>
<evidence type="ECO:0000313" key="3">
    <source>
        <dbReference type="EMBL" id="ELY55408.1"/>
    </source>
</evidence>
<dbReference type="RefSeq" id="WP_005558290.1">
    <property type="nucleotide sequence ID" value="NZ_AOIB01000031.1"/>
</dbReference>
<dbReference type="Proteomes" id="UP000011688">
    <property type="component" value="Unassembled WGS sequence"/>
</dbReference>
<evidence type="ECO:0000256" key="1">
    <source>
        <dbReference type="SAM" id="MobiDB-lite"/>
    </source>
</evidence>
<feature type="domain" description="DUF7577" evidence="2">
    <location>
        <begin position="76"/>
        <end position="99"/>
    </location>
</feature>
<dbReference type="InterPro" id="IPR055999">
    <property type="entry name" value="DUF7577"/>
</dbReference>
<dbReference type="EMBL" id="AOIB01000031">
    <property type="protein sequence ID" value="ELY55408.1"/>
    <property type="molecule type" value="Genomic_DNA"/>
</dbReference>
<feature type="compositionally biased region" description="Acidic residues" evidence="1">
    <location>
        <begin position="28"/>
        <end position="43"/>
    </location>
</feature>
<organism evidence="3 4">
    <name type="scientific">Natronococcus amylolyticus DSM 10524</name>
    <dbReference type="NCBI Taxonomy" id="1227497"/>
    <lineage>
        <taxon>Archaea</taxon>
        <taxon>Methanobacteriati</taxon>
        <taxon>Methanobacteriota</taxon>
        <taxon>Stenosarchaea group</taxon>
        <taxon>Halobacteria</taxon>
        <taxon>Halobacteriales</taxon>
        <taxon>Natrialbaceae</taxon>
        <taxon>Natronococcus</taxon>
    </lineage>
</organism>
<keyword evidence="4" id="KW-1185">Reference proteome</keyword>
<dbReference type="eggNOG" id="arCOG04741">
    <property type="taxonomic scope" value="Archaea"/>
</dbReference>
<accession>L9X485</accession>
<sequence>MDAIIIAVVVILLGAWWARLLVRQRDADNDDTAPESGDGEDSLDGLASGGYHPAGVEYWGQANERTVEPRPPAPGVCPTCETENDPSYTYCRNCVGRLRPA</sequence>
<name>L9X485_9EURY</name>
<gene>
    <name evidence="3" type="ORF">C491_16882</name>
</gene>
<dbReference type="AlphaFoldDB" id="L9X485"/>
<proteinExistence type="predicted"/>
<evidence type="ECO:0000259" key="2">
    <source>
        <dbReference type="Pfam" id="PF24463"/>
    </source>
</evidence>
<dbReference type="STRING" id="1227497.C491_16882"/>
<feature type="region of interest" description="Disordered" evidence="1">
    <location>
        <begin position="28"/>
        <end position="52"/>
    </location>
</feature>
<reference evidence="3 4" key="1">
    <citation type="journal article" date="2014" name="PLoS Genet.">
        <title>Phylogenetically driven sequencing of extremely halophilic archaea reveals strategies for static and dynamic osmo-response.</title>
        <authorList>
            <person name="Becker E.A."/>
            <person name="Seitzer P.M."/>
            <person name="Tritt A."/>
            <person name="Larsen D."/>
            <person name="Krusor M."/>
            <person name="Yao A.I."/>
            <person name="Wu D."/>
            <person name="Madern D."/>
            <person name="Eisen J.A."/>
            <person name="Darling A.E."/>
            <person name="Facciotti M.T."/>
        </authorList>
    </citation>
    <scope>NUCLEOTIDE SEQUENCE [LARGE SCALE GENOMIC DNA]</scope>
    <source>
        <strain evidence="3 4">DSM 10524</strain>
    </source>
</reference>
<evidence type="ECO:0000313" key="4">
    <source>
        <dbReference type="Proteomes" id="UP000011688"/>
    </source>
</evidence>
<comment type="caution">
    <text evidence="3">The sequence shown here is derived from an EMBL/GenBank/DDBJ whole genome shotgun (WGS) entry which is preliminary data.</text>
</comment>
<protein>
    <recommendedName>
        <fullName evidence="2">DUF7577 domain-containing protein</fullName>
    </recommendedName>
</protein>